<accession>A0A6J5SXZ7</accession>
<proteinExistence type="predicted"/>
<dbReference type="InterPro" id="IPR021508">
    <property type="entry name" value="Gp17-like"/>
</dbReference>
<sequence length="131" mass="14286">MIEKALFTKLTATSAITSIVSTRVFPVFLPEKTTLPAIVYIRVSTEGALMSHSGSSGIMTSEFEVGCYAKDLATAKNLALTVRKTFSGFSGTVSGVKIQRASVDNEFDEYDFDTGLYTIPVEVYLTHKEDL</sequence>
<name>A0A6J5SXZ7_9CAUD</name>
<organism evidence="1">
    <name type="scientific">uncultured Caudovirales phage</name>
    <dbReference type="NCBI Taxonomy" id="2100421"/>
    <lineage>
        <taxon>Viruses</taxon>
        <taxon>Duplodnaviria</taxon>
        <taxon>Heunggongvirae</taxon>
        <taxon>Uroviricota</taxon>
        <taxon>Caudoviricetes</taxon>
        <taxon>Peduoviridae</taxon>
        <taxon>Maltschvirus</taxon>
        <taxon>Maltschvirus maltsch</taxon>
    </lineage>
</organism>
<dbReference type="Pfam" id="PF11367">
    <property type="entry name" value="Tail_completion_gp17"/>
    <property type="match status" value="1"/>
</dbReference>
<protein>
    <submittedName>
        <fullName evidence="1">Tail completion protein</fullName>
    </submittedName>
</protein>
<dbReference type="EMBL" id="LR797490">
    <property type="protein sequence ID" value="CAB4220373.1"/>
    <property type="molecule type" value="Genomic_DNA"/>
</dbReference>
<evidence type="ECO:0000313" key="1">
    <source>
        <dbReference type="EMBL" id="CAB4220373.1"/>
    </source>
</evidence>
<reference evidence="1" key="1">
    <citation type="submission" date="2020-05" db="EMBL/GenBank/DDBJ databases">
        <authorList>
            <person name="Chiriac C."/>
            <person name="Salcher M."/>
            <person name="Ghai R."/>
            <person name="Kavagutti S V."/>
        </authorList>
    </citation>
    <scope>NUCLEOTIDE SEQUENCE</scope>
</reference>
<gene>
    <name evidence="1" type="ORF">UFOVP1625_20</name>
</gene>